<organism evidence="3 4">
    <name type="scientific">Streblomastix strix</name>
    <dbReference type="NCBI Taxonomy" id="222440"/>
    <lineage>
        <taxon>Eukaryota</taxon>
        <taxon>Metamonada</taxon>
        <taxon>Preaxostyla</taxon>
        <taxon>Oxymonadida</taxon>
        <taxon>Streblomastigidae</taxon>
        <taxon>Streblomastix</taxon>
    </lineage>
</organism>
<proteinExistence type="predicted"/>
<keyword evidence="1" id="KW-0175">Coiled coil</keyword>
<evidence type="ECO:0000256" key="1">
    <source>
        <dbReference type="SAM" id="Coils"/>
    </source>
</evidence>
<evidence type="ECO:0000313" key="4">
    <source>
        <dbReference type="Proteomes" id="UP000324800"/>
    </source>
</evidence>
<feature type="region of interest" description="Disordered" evidence="2">
    <location>
        <begin position="121"/>
        <end position="142"/>
    </location>
</feature>
<protein>
    <submittedName>
        <fullName evidence="3">Uncharacterized protein</fullName>
    </submittedName>
</protein>
<feature type="coiled-coil region" evidence="1">
    <location>
        <begin position="6"/>
        <end position="77"/>
    </location>
</feature>
<evidence type="ECO:0000256" key="2">
    <source>
        <dbReference type="SAM" id="MobiDB-lite"/>
    </source>
</evidence>
<sequence>MLLDKMKLMKMEVDKQKEERDEFKRRSDMMEMQLLMQKTELAKRELEVQNSLKNLQIEEQRDTNKKSKKELKVEQNETLLLGGSKRSRLLISQTSNQIEVLSKQNASYKIPKSSTAVQFVQQDKSVHDDSDSFQKQKEEFSG</sequence>
<dbReference type="EMBL" id="SNRW01001797">
    <property type="protein sequence ID" value="KAA6394984.1"/>
    <property type="molecule type" value="Genomic_DNA"/>
</dbReference>
<dbReference type="AlphaFoldDB" id="A0A5J4WIT2"/>
<gene>
    <name evidence="3" type="ORF">EZS28_009494</name>
</gene>
<name>A0A5J4WIT2_9EUKA</name>
<comment type="caution">
    <text evidence="3">The sequence shown here is derived from an EMBL/GenBank/DDBJ whole genome shotgun (WGS) entry which is preliminary data.</text>
</comment>
<dbReference type="Proteomes" id="UP000324800">
    <property type="component" value="Unassembled WGS sequence"/>
</dbReference>
<reference evidence="3 4" key="1">
    <citation type="submission" date="2019-03" db="EMBL/GenBank/DDBJ databases">
        <title>Single cell metagenomics reveals metabolic interactions within the superorganism composed of flagellate Streblomastix strix and complex community of Bacteroidetes bacteria on its surface.</title>
        <authorList>
            <person name="Treitli S.C."/>
            <person name="Kolisko M."/>
            <person name="Husnik F."/>
            <person name="Keeling P."/>
            <person name="Hampl V."/>
        </authorList>
    </citation>
    <scope>NUCLEOTIDE SEQUENCE [LARGE SCALE GENOMIC DNA]</scope>
    <source>
        <strain evidence="3">ST1C</strain>
    </source>
</reference>
<accession>A0A5J4WIT2</accession>
<feature type="compositionally biased region" description="Basic and acidic residues" evidence="2">
    <location>
        <begin position="124"/>
        <end position="142"/>
    </location>
</feature>
<evidence type="ECO:0000313" key="3">
    <source>
        <dbReference type="EMBL" id="KAA6394984.1"/>
    </source>
</evidence>